<dbReference type="Gene3D" id="3.30.450.40">
    <property type="match status" value="1"/>
</dbReference>
<dbReference type="OrthoDB" id="8479143at2"/>
<sequence length="267" mass="28588">MTETDLAPGIADRALPKGVKPLLVLGKIREILDVFTLDRPELTLPEIRRATGLPPSTCQRLVANLVAESFLDRAGDRYRIGATLARWASPAAGEPDTVEALAPVLRELRDATGETACLYRREGGYRVCIAVAETRHAVRREVHVGKIMPLHVGSAGRVLLAWDPEAAEAVLAAALPRYTGHTLTDPERLRQALRLTREQGYATTAEERDLGAAGVGAPVFDIHGALIAALALAGPIQRLSPARCEELAPLVVAAADRATRRLGGRTG</sequence>
<dbReference type="PANTHER" id="PTHR30136:SF39">
    <property type="entry name" value="TRANSCRIPTIONAL REGULATORY PROTEIN"/>
    <property type="match status" value="1"/>
</dbReference>
<dbReference type="InterPro" id="IPR005471">
    <property type="entry name" value="Tscrpt_reg_IclR_N"/>
</dbReference>
<dbReference type="GO" id="GO:0003700">
    <property type="term" value="F:DNA-binding transcription factor activity"/>
    <property type="evidence" value="ECO:0007669"/>
    <property type="project" value="TreeGrafter"/>
</dbReference>
<feature type="domain" description="HTH iclR-type" evidence="4">
    <location>
        <begin position="22"/>
        <end position="82"/>
    </location>
</feature>
<dbReference type="Gene3D" id="1.10.10.10">
    <property type="entry name" value="Winged helix-like DNA-binding domain superfamily/Winged helix DNA-binding domain"/>
    <property type="match status" value="1"/>
</dbReference>
<evidence type="ECO:0000256" key="2">
    <source>
        <dbReference type="ARBA" id="ARBA00023125"/>
    </source>
</evidence>
<keyword evidence="7" id="KW-1185">Reference proteome</keyword>
<dbReference type="PANTHER" id="PTHR30136">
    <property type="entry name" value="HELIX-TURN-HELIX TRANSCRIPTIONAL REGULATOR, ICLR FAMILY"/>
    <property type="match status" value="1"/>
</dbReference>
<dbReference type="EMBL" id="LWGR01000007">
    <property type="protein sequence ID" value="KZM72805.1"/>
    <property type="molecule type" value="Genomic_DNA"/>
</dbReference>
<evidence type="ECO:0000256" key="1">
    <source>
        <dbReference type="ARBA" id="ARBA00023015"/>
    </source>
</evidence>
<dbReference type="SMART" id="SM00346">
    <property type="entry name" value="HTH_ICLR"/>
    <property type="match status" value="1"/>
</dbReference>
<protein>
    <submittedName>
        <fullName evidence="6">IclR family transcriptional regulator</fullName>
    </submittedName>
</protein>
<evidence type="ECO:0000259" key="5">
    <source>
        <dbReference type="PROSITE" id="PS51078"/>
    </source>
</evidence>
<dbReference type="InterPro" id="IPR029016">
    <property type="entry name" value="GAF-like_dom_sf"/>
</dbReference>
<evidence type="ECO:0000313" key="7">
    <source>
        <dbReference type="Proteomes" id="UP000076512"/>
    </source>
</evidence>
<dbReference type="Proteomes" id="UP000076512">
    <property type="component" value="Unassembled WGS sequence"/>
</dbReference>
<dbReference type="SUPFAM" id="SSF55781">
    <property type="entry name" value="GAF domain-like"/>
    <property type="match status" value="1"/>
</dbReference>
<dbReference type="PROSITE" id="PS51077">
    <property type="entry name" value="HTH_ICLR"/>
    <property type="match status" value="1"/>
</dbReference>
<evidence type="ECO:0000259" key="4">
    <source>
        <dbReference type="PROSITE" id="PS51077"/>
    </source>
</evidence>
<dbReference type="GO" id="GO:0003677">
    <property type="term" value="F:DNA binding"/>
    <property type="evidence" value="ECO:0007669"/>
    <property type="project" value="UniProtKB-KW"/>
</dbReference>
<dbReference type="InterPro" id="IPR036388">
    <property type="entry name" value="WH-like_DNA-bd_sf"/>
</dbReference>
<dbReference type="GO" id="GO:0045892">
    <property type="term" value="P:negative regulation of DNA-templated transcription"/>
    <property type="evidence" value="ECO:0007669"/>
    <property type="project" value="TreeGrafter"/>
</dbReference>
<keyword evidence="2" id="KW-0238">DNA-binding</keyword>
<dbReference type="AlphaFoldDB" id="A0A164LW47"/>
<organism evidence="6 7">
    <name type="scientific">Nocardia terpenica</name>
    <dbReference type="NCBI Taxonomy" id="455432"/>
    <lineage>
        <taxon>Bacteria</taxon>
        <taxon>Bacillati</taxon>
        <taxon>Actinomycetota</taxon>
        <taxon>Actinomycetes</taxon>
        <taxon>Mycobacteriales</taxon>
        <taxon>Nocardiaceae</taxon>
        <taxon>Nocardia</taxon>
    </lineage>
</organism>
<keyword evidence="1" id="KW-0805">Transcription regulation</keyword>
<proteinExistence type="predicted"/>
<name>A0A164LW47_9NOCA</name>
<dbReference type="SUPFAM" id="SSF46785">
    <property type="entry name" value="Winged helix' DNA-binding domain"/>
    <property type="match status" value="1"/>
</dbReference>
<gene>
    <name evidence="6" type="ORF">AWN90_28980</name>
</gene>
<dbReference type="PROSITE" id="PS51078">
    <property type="entry name" value="ICLR_ED"/>
    <property type="match status" value="1"/>
</dbReference>
<dbReference type="InterPro" id="IPR014757">
    <property type="entry name" value="Tscrpt_reg_IclR_C"/>
</dbReference>
<dbReference type="RefSeq" id="WP_067589029.1">
    <property type="nucleotide sequence ID" value="NZ_JABMCZ010000004.1"/>
</dbReference>
<dbReference type="Pfam" id="PF01614">
    <property type="entry name" value="IclR_C"/>
    <property type="match status" value="1"/>
</dbReference>
<comment type="caution">
    <text evidence="6">The sequence shown here is derived from an EMBL/GenBank/DDBJ whole genome shotgun (WGS) entry which is preliminary data.</text>
</comment>
<reference evidence="6 7" key="1">
    <citation type="submission" date="2016-04" db="EMBL/GenBank/DDBJ databases">
        <authorList>
            <person name="Evans L.H."/>
            <person name="Alamgir A."/>
            <person name="Owens N."/>
            <person name="Weber N.D."/>
            <person name="Virtaneva K."/>
            <person name="Barbian K."/>
            <person name="Babar A."/>
            <person name="Rosenke K."/>
        </authorList>
    </citation>
    <scope>NUCLEOTIDE SEQUENCE [LARGE SCALE GENOMIC DNA]</scope>
    <source>
        <strain evidence="6 7">IFM 0406</strain>
    </source>
</reference>
<keyword evidence="3" id="KW-0804">Transcription</keyword>
<dbReference type="Pfam" id="PF09339">
    <property type="entry name" value="HTH_IclR"/>
    <property type="match status" value="1"/>
</dbReference>
<accession>A0A164LW47</accession>
<dbReference type="InterPro" id="IPR036390">
    <property type="entry name" value="WH_DNA-bd_sf"/>
</dbReference>
<dbReference type="STRING" id="455432.AWN90_28980"/>
<evidence type="ECO:0000313" key="6">
    <source>
        <dbReference type="EMBL" id="KZM72805.1"/>
    </source>
</evidence>
<evidence type="ECO:0000256" key="3">
    <source>
        <dbReference type="ARBA" id="ARBA00023163"/>
    </source>
</evidence>
<dbReference type="InterPro" id="IPR050707">
    <property type="entry name" value="HTH_MetabolicPath_Reg"/>
</dbReference>
<feature type="domain" description="IclR-ED" evidence="5">
    <location>
        <begin position="83"/>
        <end position="264"/>
    </location>
</feature>